<evidence type="ECO:0000256" key="1">
    <source>
        <dbReference type="SAM" id="MobiDB-lite"/>
    </source>
</evidence>
<feature type="chain" id="PRO_5047052481" description="Secreted protein" evidence="2">
    <location>
        <begin position="39"/>
        <end position="184"/>
    </location>
</feature>
<name>A0ABS1MGF1_9NOCA</name>
<evidence type="ECO:0000313" key="4">
    <source>
        <dbReference type="Proteomes" id="UP000602198"/>
    </source>
</evidence>
<dbReference type="RefSeq" id="WP_201957242.1">
    <property type="nucleotide sequence ID" value="NZ_JAERRJ010000019.1"/>
</dbReference>
<evidence type="ECO:0000256" key="2">
    <source>
        <dbReference type="SAM" id="SignalP"/>
    </source>
</evidence>
<dbReference type="Proteomes" id="UP000602198">
    <property type="component" value="Unassembled WGS sequence"/>
</dbReference>
<reference evidence="3 4" key="1">
    <citation type="submission" date="2021-01" db="EMBL/GenBank/DDBJ databases">
        <title>WGS of actinomycetes isolated from Thailand.</title>
        <authorList>
            <person name="Thawai C."/>
        </authorList>
    </citation>
    <scope>NUCLEOTIDE SEQUENCE [LARGE SCALE GENOMIC DNA]</scope>
    <source>
        <strain evidence="3 4">LPG 2</strain>
    </source>
</reference>
<feature type="region of interest" description="Disordered" evidence="1">
    <location>
        <begin position="83"/>
        <end position="105"/>
    </location>
</feature>
<feature type="signal peptide" evidence="2">
    <location>
        <begin position="1"/>
        <end position="38"/>
    </location>
</feature>
<dbReference type="EMBL" id="JAERRJ010000019">
    <property type="protein sequence ID" value="MBL1079741.1"/>
    <property type="molecule type" value="Genomic_DNA"/>
</dbReference>
<gene>
    <name evidence="3" type="ORF">JK358_35605</name>
</gene>
<keyword evidence="2" id="KW-0732">Signal</keyword>
<protein>
    <recommendedName>
        <fullName evidence="5">Secreted protein</fullName>
    </recommendedName>
</protein>
<evidence type="ECO:0008006" key="5">
    <source>
        <dbReference type="Google" id="ProtNLM"/>
    </source>
</evidence>
<keyword evidence="4" id="KW-1185">Reference proteome</keyword>
<feature type="compositionally biased region" description="Polar residues" evidence="1">
    <location>
        <begin position="89"/>
        <end position="99"/>
    </location>
</feature>
<accession>A0ABS1MGF1</accession>
<proteinExistence type="predicted"/>
<evidence type="ECO:0000313" key="3">
    <source>
        <dbReference type="EMBL" id="MBL1079741.1"/>
    </source>
</evidence>
<comment type="caution">
    <text evidence="3">The sequence shown here is derived from an EMBL/GenBank/DDBJ whole genome shotgun (WGS) entry which is preliminary data.</text>
</comment>
<organism evidence="3 4">
    <name type="scientific">Nocardia acididurans</name>
    <dbReference type="NCBI Taxonomy" id="2802282"/>
    <lineage>
        <taxon>Bacteria</taxon>
        <taxon>Bacillati</taxon>
        <taxon>Actinomycetota</taxon>
        <taxon>Actinomycetes</taxon>
        <taxon>Mycobacteriales</taxon>
        <taxon>Nocardiaceae</taxon>
        <taxon>Nocardia</taxon>
    </lineage>
</organism>
<sequence>MFALTHRIPDLSSSRRPRRGRKRAVLLGMMLLSFASGAIQLDAAPARAQSLSACLWAGVSHDEDRTVHAGGWTFRCTTDHRGRGEWSNEGRTGQASTVPNPGATGSPLGRFSRGAQQPGTSYHDYCVGSQLIEGTDHVYEVVTDSAGSAMWKYSKSIKHWDFGLDPIPSATWRSSANCYDGVLG</sequence>